<protein>
    <submittedName>
        <fullName evidence="2">Uncharacterized protein</fullName>
    </submittedName>
</protein>
<accession>A0ABT0GDT5</accession>
<keyword evidence="3" id="KW-1185">Reference proteome</keyword>
<evidence type="ECO:0000256" key="1">
    <source>
        <dbReference type="SAM" id="Phobius"/>
    </source>
</evidence>
<dbReference type="Proteomes" id="UP001431449">
    <property type="component" value="Unassembled WGS sequence"/>
</dbReference>
<keyword evidence="1" id="KW-0472">Membrane</keyword>
<name>A0ABT0GDT5_9GAMM</name>
<dbReference type="EMBL" id="JALNMH010000002">
    <property type="protein sequence ID" value="MCK7592721.1"/>
    <property type="molecule type" value="Genomic_DNA"/>
</dbReference>
<sequence length="247" mass="28328">MILRRIAQQLREQNWAAIAIEFVLLIVGVFLGIQVANWNEDRQQVARQAQYMERLRVDFEGIRDRIREHFAIYRDAEDGGDYLLELADADSDVTRDQPVDEERLSRAYNALTSLRIPPPLPATYVEMRSEGQLSYIANPALRDSLAEYDRLLGVLQEVSRVTADNLIQQSPTVRRYFNSRTVRDPTALSSIRIEVLGYDLEGMRADRDFTVAIDLLQRYAINSSGQRELQLALVEDILDLIDAETAR</sequence>
<keyword evidence="1" id="KW-0812">Transmembrane</keyword>
<evidence type="ECO:0000313" key="2">
    <source>
        <dbReference type="EMBL" id="MCK7592721.1"/>
    </source>
</evidence>
<keyword evidence="1" id="KW-1133">Transmembrane helix</keyword>
<gene>
    <name evidence="2" type="ORF">M0G41_03455</name>
</gene>
<comment type="caution">
    <text evidence="2">The sequence shown here is derived from an EMBL/GenBank/DDBJ whole genome shotgun (WGS) entry which is preliminary data.</text>
</comment>
<proteinExistence type="predicted"/>
<evidence type="ECO:0000313" key="3">
    <source>
        <dbReference type="Proteomes" id="UP001431449"/>
    </source>
</evidence>
<dbReference type="RefSeq" id="WP_248205052.1">
    <property type="nucleotide sequence ID" value="NZ_JALNMH010000002.1"/>
</dbReference>
<organism evidence="2 3">
    <name type="scientific">Pseudomarimonas salicorniae</name>
    <dbReference type="NCBI Taxonomy" id="2933270"/>
    <lineage>
        <taxon>Bacteria</taxon>
        <taxon>Pseudomonadati</taxon>
        <taxon>Pseudomonadota</taxon>
        <taxon>Gammaproteobacteria</taxon>
        <taxon>Lysobacterales</taxon>
        <taxon>Lysobacteraceae</taxon>
        <taxon>Pseudomarimonas</taxon>
    </lineage>
</organism>
<feature type="transmembrane region" description="Helical" evidence="1">
    <location>
        <begin position="15"/>
        <end position="38"/>
    </location>
</feature>
<reference evidence="2" key="1">
    <citation type="submission" date="2022-04" db="EMBL/GenBank/DDBJ databases">
        <title>Lysobacter sp. CAU 1642 isolated from sea sand.</title>
        <authorList>
            <person name="Kim W."/>
        </authorList>
    </citation>
    <scope>NUCLEOTIDE SEQUENCE</scope>
    <source>
        <strain evidence="2">CAU 1642</strain>
    </source>
</reference>